<dbReference type="EMBL" id="UINC01010742">
    <property type="protein sequence ID" value="SVA47683.1"/>
    <property type="molecule type" value="Genomic_DNA"/>
</dbReference>
<dbReference type="Gene3D" id="3.30.1330.40">
    <property type="entry name" value="RutC-like"/>
    <property type="match status" value="3"/>
</dbReference>
<dbReference type="SUPFAM" id="SSF55298">
    <property type="entry name" value="YjgF-like"/>
    <property type="match status" value="3"/>
</dbReference>
<dbReference type="Pfam" id="PF01042">
    <property type="entry name" value="Ribonuc_L-PSP"/>
    <property type="match status" value="1"/>
</dbReference>
<dbReference type="InterPro" id="IPR035959">
    <property type="entry name" value="RutC-like_sf"/>
</dbReference>
<organism evidence="1">
    <name type="scientific">marine metagenome</name>
    <dbReference type="NCBI Taxonomy" id="408172"/>
    <lineage>
        <taxon>unclassified sequences</taxon>
        <taxon>metagenomes</taxon>
        <taxon>ecological metagenomes</taxon>
    </lineage>
</organism>
<dbReference type="PANTHER" id="PTHR43857">
    <property type="entry name" value="BLR7761 PROTEIN"/>
    <property type="match status" value="1"/>
</dbReference>
<dbReference type="InterPro" id="IPR006175">
    <property type="entry name" value="YjgF/YER057c/UK114"/>
</dbReference>
<gene>
    <name evidence="1" type="ORF">METZ01_LOCUS100537</name>
</gene>
<proteinExistence type="predicted"/>
<dbReference type="AlphaFoldDB" id="A0A381W703"/>
<dbReference type="PANTHER" id="PTHR43857:SF1">
    <property type="entry name" value="YJGH FAMILY PROTEIN"/>
    <property type="match status" value="1"/>
</dbReference>
<accession>A0A381W703</accession>
<evidence type="ECO:0000313" key="1">
    <source>
        <dbReference type="EMBL" id="SVA47683.1"/>
    </source>
</evidence>
<protein>
    <submittedName>
        <fullName evidence="1">Uncharacterized protein</fullName>
    </submittedName>
</protein>
<reference evidence="1" key="1">
    <citation type="submission" date="2018-05" db="EMBL/GenBank/DDBJ databases">
        <authorList>
            <person name="Lanie J.A."/>
            <person name="Ng W.-L."/>
            <person name="Kazmierczak K.M."/>
            <person name="Andrzejewski T.M."/>
            <person name="Davidsen T.M."/>
            <person name="Wayne K.J."/>
            <person name="Tettelin H."/>
            <person name="Glass J.I."/>
            <person name="Rusch D."/>
            <person name="Podicherti R."/>
            <person name="Tsui H.-C.T."/>
            <person name="Winkler M.E."/>
        </authorList>
    </citation>
    <scope>NUCLEOTIDE SEQUENCE</scope>
</reference>
<name>A0A381W703_9ZZZZ</name>
<sequence>MSNNSIWSLPTPFTHNVCASAGALSFVGGAGDFDSTGTLRNPGDMTRQITGTVENIAAALHQEHCSLADAVRVKAFYRPEANRGEISIVQALQDAFPNEPSPVISTLPVPLQPFKGQEIQVQVIAVRNWRTTDDFQVETQPLQVAGENTSAHPVVTTALRAGEFIAVANRTAAHFNTRFDAALDGAGQSHIIMPSLQNSLSAVGASLQDSVKMEGYYFGTTRKDWAPLAQARASYFSEPGPPATVVPCHALWPDKTVTKIEVLAMRERRHSYDKYIPREDAWPDRVWDWPLSLPYRQAQRLRGMIWLGGQVPAEPFSNTGKRVLSGQLLPQTRFTMSYIDDLLRPFGRSPADLKLMVCYYTASAEEDVTPDLLQLLRDCCGGVLPPVTLVPVPHMQTADSTVEIWGVAQG</sequence>